<accession>A0A3S7SGR8</accession>
<dbReference type="EMBL" id="MF625601">
    <property type="protein sequence ID" value="AXY83428.1"/>
    <property type="molecule type" value="mRNA"/>
</dbReference>
<proteinExistence type="evidence at transcript level"/>
<organism evidence="1">
    <name type="scientific">Conopomorpha sinensis</name>
    <name type="common">litch fruit borer</name>
    <dbReference type="NCBI Taxonomy" id="940481"/>
    <lineage>
        <taxon>Eukaryota</taxon>
        <taxon>Metazoa</taxon>
        <taxon>Ecdysozoa</taxon>
        <taxon>Arthropoda</taxon>
        <taxon>Hexapoda</taxon>
        <taxon>Insecta</taxon>
        <taxon>Pterygota</taxon>
        <taxon>Neoptera</taxon>
        <taxon>Endopterygota</taxon>
        <taxon>Lepidoptera</taxon>
        <taxon>Glossata</taxon>
        <taxon>Ditrysia</taxon>
        <taxon>Tineoidea</taxon>
        <taxon>Gracillariidae</taxon>
        <taxon>Conopomorpha</taxon>
    </lineage>
</organism>
<evidence type="ECO:0000313" key="1">
    <source>
        <dbReference type="EMBL" id="AXY83428.1"/>
    </source>
</evidence>
<name>A0A3S7SGR8_9NEOP</name>
<keyword evidence="1" id="KW-0675">Receptor</keyword>
<protein>
    <submittedName>
        <fullName evidence="1">Putative gustatory receptor 30</fullName>
    </submittedName>
</protein>
<sequence length="76" mass="9161">MIIMEVGKLRLLLMRLLVEEHDPRVKEELDLFMRYTVEKPLWYRMWRAVPLDAMLPLRVVSLCTTYVIIVLNLENM</sequence>
<reference evidence="1" key="1">
    <citation type="submission" date="2017-08" db="EMBL/GenBank/DDBJ databases">
        <title>Analysis of the Antennal Transcriptome and Chemosensory-related Genes of Conopomorpha sinensis Bradley (Lepidoptera: Gracilariidae).</title>
        <authorList>
            <person name="Li P."/>
            <person name="Liu Y."/>
            <person name="Wang S."/>
            <person name="Sun H."/>
        </authorList>
    </citation>
    <scope>NUCLEOTIDE SEQUENCE</scope>
</reference>
<dbReference type="AlphaFoldDB" id="A0A3S7SGR8"/>